<reference evidence="4" key="2">
    <citation type="submission" date="2024-10" db="UniProtKB">
        <authorList>
            <consortium name="EnsemblProtists"/>
        </authorList>
    </citation>
    <scope>IDENTIFICATION</scope>
</reference>
<dbReference type="STRING" id="2903.R1DKD1"/>
<keyword evidence="5" id="KW-1185">Reference proteome</keyword>
<dbReference type="InterPro" id="IPR009003">
    <property type="entry name" value="Peptidase_S1_PA"/>
</dbReference>
<dbReference type="Gene3D" id="2.40.10.120">
    <property type="match status" value="1"/>
</dbReference>
<dbReference type="Pfam" id="PF13365">
    <property type="entry name" value="Trypsin_2"/>
    <property type="match status" value="1"/>
</dbReference>
<dbReference type="KEGG" id="ehx:EMIHUDRAFT_51512"/>
<evidence type="ECO:0000256" key="1">
    <source>
        <dbReference type="ARBA" id="ARBA00010541"/>
    </source>
</evidence>
<dbReference type="Pfam" id="PF12812">
    <property type="entry name" value="PDZ_1"/>
    <property type="match status" value="1"/>
</dbReference>
<evidence type="ECO:0000256" key="2">
    <source>
        <dbReference type="SAM" id="MobiDB-lite"/>
    </source>
</evidence>
<reference evidence="5" key="1">
    <citation type="journal article" date="2013" name="Nature">
        <title>Pan genome of the phytoplankton Emiliania underpins its global distribution.</title>
        <authorList>
            <person name="Read B.A."/>
            <person name="Kegel J."/>
            <person name="Klute M.J."/>
            <person name="Kuo A."/>
            <person name="Lefebvre S.C."/>
            <person name="Maumus F."/>
            <person name="Mayer C."/>
            <person name="Miller J."/>
            <person name="Monier A."/>
            <person name="Salamov A."/>
            <person name="Young J."/>
            <person name="Aguilar M."/>
            <person name="Claverie J.M."/>
            <person name="Frickenhaus S."/>
            <person name="Gonzalez K."/>
            <person name="Herman E.K."/>
            <person name="Lin Y.C."/>
            <person name="Napier J."/>
            <person name="Ogata H."/>
            <person name="Sarno A.F."/>
            <person name="Shmutz J."/>
            <person name="Schroeder D."/>
            <person name="de Vargas C."/>
            <person name="Verret F."/>
            <person name="von Dassow P."/>
            <person name="Valentin K."/>
            <person name="Van de Peer Y."/>
            <person name="Wheeler G."/>
            <person name="Dacks J.B."/>
            <person name="Delwiche C.F."/>
            <person name="Dyhrman S.T."/>
            <person name="Glockner G."/>
            <person name="John U."/>
            <person name="Richards T."/>
            <person name="Worden A.Z."/>
            <person name="Zhang X."/>
            <person name="Grigoriev I.V."/>
            <person name="Allen A.E."/>
            <person name="Bidle K."/>
            <person name="Borodovsky M."/>
            <person name="Bowler C."/>
            <person name="Brownlee C."/>
            <person name="Cock J.M."/>
            <person name="Elias M."/>
            <person name="Gladyshev V.N."/>
            <person name="Groth M."/>
            <person name="Guda C."/>
            <person name="Hadaegh A."/>
            <person name="Iglesias-Rodriguez M.D."/>
            <person name="Jenkins J."/>
            <person name="Jones B.M."/>
            <person name="Lawson T."/>
            <person name="Leese F."/>
            <person name="Lindquist E."/>
            <person name="Lobanov A."/>
            <person name="Lomsadze A."/>
            <person name="Malik S.B."/>
            <person name="Marsh M.E."/>
            <person name="Mackinder L."/>
            <person name="Mock T."/>
            <person name="Mueller-Roeber B."/>
            <person name="Pagarete A."/>
            <person name="Parker M."/>
            <person name="Probert I."/>
            <person name="Quesneville H."/>
            <person name="Raines C."/>
            <person name="Rensing S.A."/>
            <person name="Riano-Pachon D.M."/>
            <person name="Richier S."/>
            <person name="Rokitta S."/>
            <person name="Shiraiwa Y."/>
            <person name="Soanes D.M."/>
            <person name="van der Giezen M."/>
            <person name="Wahlund T.M."/>
            <person name="Williams B."/>
            <person name="Wilson W."/>
            <person name="Wolfe G."/>
            <person name="Wurch L.L."/>
        </authorList>
    </citation>
    <scope>NUCLEOTIDE SEQUENCE</scope>
</reference>
<dbReference type="GO" id="GO:0006508">
    <property type="term" value="P:proteolysis"/>
    <property type="evidence" value="ECO:0007669"/>
    <property type="project" value="InterPro"/>
</dbReference>
<dbReference type="PANTHER" id="PTHR46366:SF1">
    <property type="entry name" value="PDZ DOMAIN-CONTAINING PROTEIN C1685.05"/>
    <property type="match status" value="1"/>
</dbReference>
<dbReference type="RefSeq" id="XP_005763745.1">
    <property type="nucleotide sequence ID" value="XM_005763688.1"/>
</dbReference>
<evidence type="ECO:0000259" key="3">
    <source>
        <dbReference type="Pfam" id="PF12812"/>
    </source>
</evidence>
<dbReference type="InterPro" id="IPR001940">
    <property type="entry name" value="Peptidase_S1C"/>
</dbReference>
<dbReference type="HOGENOM" id="CLU_028744_1_0_1"/>
<dbReference type="PANTHER" id="PTHR46366">
    <property type="entry name" value="PRO-APOPTOTIC SERINE PROTEASE NMA111"/>
    <property type="match status" value="1"/>
</dbReference>
<dbReference type="Proteomes" id="UP000013827">
    <property type="component" value="Unassembled WGS sequence"/>
</dbReference>
<dbReference type="eggNOG" id="KOG1421">
    <property type="taxonomic scope" value="Eukaryota"/>
</dbReference>
<feature type="region of interest" description="Disordered" evidence="2">
    <location>
        <begin position="324"/>
        <end position="344"/>
    </location>
</feature>
<dbReference type="GO" id="GO:0004252">
    <property type="term" value="F:serine-type endopeptidase activity"/>
    <property type="evidence" value="ECO:0007669"/>
    <property type="project" value="InterPro"/>
</dbReference>
<evidence type="ECO:0000313" key="5">
    <source>
        <dbReference type="Proteomes" id="UP000013827"/>
    </source>
</evidence>
<name>A0A0D3IJ81_EMIH1</name>
<dbReference type="AlphaFoldDB" id="A0A0D3IJ81"/>
<dbReference type="EnsemblProtists" id="EOD11316">
    <property type="protein sequence ID" value="EOD11316"/>
    <property type="gene ID" value="EMIHUDRAFT_51512"/>
</dbReference>
<dbReference type="GeneID" id="17257512"/>
<dbReference type="OMA" id="KNYQPYY"/>
<feature type="domain" description="PDZ-like" evidence="3">
    <location>
        <begin position="353"/>
        <end position="408"/>
    </location>
</feature>
<sequence length="438" mass="47507">WEETLERVAKGVVVVRVNSVMAFDMNERGFSLATGFVVDKALGIILTNRHVVTTGPVTADAVLHNKEEIELTPLYADPVHDFGFFKYDPADVRFMELQEIPLAPSEARVGLEVRVVGNDAGEKISILSGTIARLDRAAPNYGSHTYNDFNTFYFSCASNTSGGSSGSPVVNASGRAVALNAGTSTKSASSYYLPLQRPARALALLQKALLAGRGAGRACVPRGTLGVVLQHRAFGELKRLGLRRETEARLRLSAAVRGSLPGETGMLVVDQIVPAGPAEGALEPGNSCLWSLPRHFLPCGQELLDERPGEAVWLTLQRGGVEKAREDAVRAPPEHAPTLPRPLHRPFLEPAVEQARNWNMPPGGVHVAFSGYMLSNANVPSRAVISELNNCKTPDLDAFTSVFLSLPHGARVPVRYRLPYSHHTERLAVLDVERTWFA</sequence>
<proteinExistence type="inferred from homology"/>
<feature type="compositionally biased region" description="Basic and acidic residues" evidence="2">
    <location>
        <begin position="324"/>
        <end position="333"/>
    </location>
</feature>
<protein>
    <recommendedName>
        <fullName evidence="3">PDZ-like domain-containing protein</fullName>
    </recommendedName>
</protein>
<dbReference type="PRINTS" id="PR00834">
    <property type="entry name" value="PROTEASES2C"/>
</dbReference>
<organism evidence="4 5">
    <name type="scientific">Emiliania huxleyi (strain CCMP1516)</name>
    <dbReference type="NCBI Taxonomy" id="280463"/>
    <lineage>
        <taxon>Eukaryota</taxon>
        <taxon>Haptista</taxon>
        <taxon>Haptophyta</taxon>
        <taxon>Prymnesiophyceae</taxon>
        <taxon>Isochrysidales</taxon>
        <taxon>Noelaerhabdaceae</taxon>
        <taxon>Emiliania</taxon>
    </lineage>
</organism>
<evidence type="ECO:0000313" key="4">
    <source>
        <dbReference type="EnsemblProtists" id="EOD11316"/>
    </source>
</evidence>
<comment type="similarity">
    <text evidence="1">Belongs to the peptidase S1C family.</text>
</comment>
<dbReference type="SUPFAM" id="SSF50494">
    <property type="entry name" value="Trypsin-like serine proteases"/>
    <property type="match status" value="1"/>
</dbReference>
<dbReference type="InterPro" id="IPR025926">
    <property type="entry name" value="PDZ-like_dom"/>
</dbReference>
<dbReference type="PaxDb" id="2903-EOD11316"/>
<accession>A0A0D3IJ81</accession>